<dbReference type="OrthoDB" id="660550at2759"/>
<dbReference type="STRING" id="694270.A0A395SU82"/>
<gene>
    <name evidence="6" type="ORF">FLONG3_5465</name>
</gene>
<feature type="compositionally biased region" description="Polar residues" evidence="4">
    <location>
        <begin position="518"/>
        <end position="539"/>
    </location>
</feature>
<evidence type="ECO:0000259" key="5">
    <source>
        <dbReference type="PROSITE" id="PS51767"/>
    </source>
</evidence>
<keyword evidence="3" id="KW-1015">Disulfide bond</keyword>
<evidence type="ECO:0000313" key="6">
    <source>
        <dbReference type="EMBL" id="RGP76074.1"/>
    </source>
</evidence>
<proteinExistence type="inferred from homology"/>
<dbReference type="Pfam" id="PF00026">
    <property type="entry name" value="Asp"/>
    <property type="match status" value="1"/>
</dbReference>
<dbReference type="PRINTS" id="PR00792">
    <property type="entry name" value="PEPSIN"/>
</dbReference>
<dbReference type="SUPFAM" id="SSF50630">
    <property type="entry name" value="Acid proteases"/>
    <property type="match status" value="1"/>
</dbReference>
<dbReference type="InterPro" id="IPR001461">
    <property type="entry name" value="Aspartic_peptidase_A1"/>
</dbReference>
<feature type="domain" description="Peptidase A1" evidence="5">
    <location>
        <begin position="139"/>
        <end position="441"/>
    </location>
</feature>
<protein>
    <submittedName>
        <fullName evidence="6">Aspartic-type endopeptidase ctsd</fullName>
    </submittedName>
</protein>
<dbReference type="InterPro" id="IPR033121">
    <property type="entry name" value="PEPTIDASE_A1"/>
</dbReference>
<feature type="active site" evidence="2">
    <location>
        <position position="157"/>
    </location>
</feature>
<dbReference type="PANTHER" id="PTHR47966:SF75">
    <property type="entry name" value="ENDOPEPTIDASE (CTSD), PUTATIVE (AFU_ORTHOLOGUE AFUA_4G07040)-RELATED"/>
    <property type="match status" value="1"/>
</dbReference>
<organism evidence="6 7">
    <name type="scientific">Fusarium longipes</name>
    <dbReference type="NCBI Taxonomy" id="694270"/>
    <lineage>
        <taxon>Eukaryota</taxon>
        <taxon>Fungi</taxon>
        <taxon>Dikarya</taxon>
        <taxon>Ascomycota</taxon>
        <taxon>Pezizomycotina</taxon>
        <taxon>Sordariomycetes</taxon>
        <taxon>Hypocreomycetidae</taxon>
        <taxon>Hypocreales</taxon>
        <taxon>Nectriaceae</taxon>
        <taxon>Fusarium</taxon>
    </lineage>
</organism>
<evidence type="ECO:0000256" key="3">
    <source>
        <dbReference type="PIRSR" id="PIRSR601461-2"/>
    </source>
</evidence>
<sequence>MRPETLLTQLAFASSVNAFFPYAPSWRLDVGQESVGRRSKSVGNGGGVRMGIKQRAPKVCIANCLDSTTVLTIPPQSSQPISERAAHEAARLIAKYAGGTVPDTSVLAKRDNEYNVMEATKSTKKHTQGVNQDGTDYSYFIEVGVGSEKKPMYMLIDTGAGSSWVMGTSCTSKACSMHNTFGADDSDTLEETDKSFSIAYGSGKVSGNWATDTITVAGMDINYQFGLTHTTSDQFLDFAFDGILGLAINKGSSGSFLNALDESKEVDKSMFCVALNRAADGTNEGEISFGSPNPDKYTGEISYTSLGKDNDWAIEMDDMGYNGEQAGVGGMRSFIDTGTSFMFGSPANVKKVHALIEGAESKDGTTYHVPCDSKGNMTIKFSGVDHVISPKDWVSPPNKEGKCTSNLYGFEVVKGAWLLGDTFIKNVYAVFDADERRIGVLKFTVRLDPLLTRIGFATNAITSSSQDSEEETSSPAVTKTSSKPTQTSDGSEETGITTNSRSTATAVPDMGLGKESVSPGTATAEASQAGETKDSSAPSGLVSQARFTFVFCILPFFALLA</sequence>
<feature type="active site" evidence="2">
    <location>
        <position position="336"/>
    </location>
</feature>
<comment type="caution">
    <text evidence="6">The sequence shown here is derived from an EMBL/GenBank/DDBJ whole genome shotgun (WGS) entry which is preliminary data.</text>
</comment>
<dbReference type="InterPro" id="IPR034164">
    <property type="entry name" value="Pepsin-like_dom"/>
</dbReference>
<dbReference type="Proteomes" id="UP000266234">
    <property type="component" value="Unassembled WGS sequence"/>
</dbReference>
<feature type="compositionally biased region" description="Polar residues" evidence="4">
    <location>
        <begin position="475"/>
        <end position="505"/>
    </location>
</feature>
<evidence type="ECO:0000256" key="1">
    <source>
        <dbReference type="ARBA" id="ARBA00007447"/>
    </source>
</evidence>
<accession>A0A395SU82</accession>
<reference evidence="6 7" key="1">
    <citation type="journal article" date="2018" name="PLoS Pathog.">
        <title>Evolution of structural diversity of trichothecenes, a family of toxins produced by plant pathogenic and entomopathogenic fungi.</title>
        <authorList>
            <person name="Proctor R.H."/>
            <person name="McCormick S.P."/>
            <person name="Kim H.S."/>
            <person name="Cardoza R.E."/>
            <person name="Stanley A.M."/>
            <person name="Lindo L."/>
            <person name="Kelly A."/>
            <person name="Brown D.W."/>
            <person name="Lee T."/>
            <person name="Vaughan M.M."/>
            <person name="Alexander N.J."/>
            <person name="Busman M."/>
            <person name="Gutierrez S."/>
        </authorList>
    </citation>
    <scope>NUCLEOTIDE SEQUENCE [LARGE SCALE GENOMIC DNA]</scope>
    <source>
        <strain evidence="6 7">NRRL 20695</strain>
    </source>
</reference>
<dbReference type="AlphaFoldDB" id="A0A395SU82"/>
<feature type="disulfide bond" evidence="3">
    <location>
        <begin position="371"/>
        <end position="403"/>
    </location>
</feature>
<dbReference type="CDD" id="cd05471">
    <property type="entry name" value="pepsin_like"/>
    <property type="match status" value="1"/>
</dbReference>
<name>A0A395SU82_9HYPO</name>
<feature type="disulfide bond" evidence="3">
    <location>
        <begin position="170"/>
        <end position="175"/>
    </location>
</feature>
<comment type="similarity">
    <text evidence="1">Belongs to the peptidase A1 family.</text>
</comment>
<evidence type="ECO:0000313" key="7">
    <source>
        <dbReference type="Proteomes" id="UP000266234"/>
    </source>
</evidence>
<dbReference type="PANTHER" id="PTHR47966">
    <property type="entry name" value="BETA-SITE APP-CLEAVING ENZYME, ISOFORM A-RELATED"/>
    <property type="match status" value="1"/>
</dbReference>
<evidence type="ECO:0000256" key="2">
    <source>
        <dbReference type="PIRSR" id="PIRSR601461-1"/>
    </source>
</evidence>
<feature type="region of interest" description="Disordered" evidence="4">
    <location>
        <begin position="462"/>
        <end position="539"/>
    </location>
</feature>
<dbReference type="GO" id="GO:0006508">
    <property type="term" value="P:proteolysis"/>
    <property type="evidence" value="ECO:0007669"/>
    <property type="project" value="InterPro"/>
</dbReference>
<dbReference type="GO" id="GO:0004190">
    <property type="term" value="F:aspartic-type endopeptidase activity"/>
    <property type="evidence" value="ECO:0007669"/>
    <property type="project" value="InterPro"/>
</dbReference>
<dbReference type="PROSITE" id="PS51767">
    <property type="entry name" value="PEPTIDASE_A1"/>
    <property type="match status" value="1"/>
</dbReference>
<dbReference type="EMBL" id="PXOG01000118">
    <property type="protein sequence ID" value="RGP76074.1"/>
    <property type="molecule type" value="Genomic_DNA"/>
</dbReference>
<evidence type="ECO:0000256" key="4">
    <source>
        <dbReference type="SAM" id="MobiDB-lite"/>
    </source>
</evidence>
<keyword evidence="7" id="KW-1185">Reference proteome</keyword>
<dbReference type="Gene3D" id="2.40.70.10">
    <property type="entry name" value="Acid Proteases"/>
    <property type="match status" value="2"/>
</dbReference>
<dbReference type="InterPro" id="IPR021109">
    <property type="entry name" value="Peptidase_aspartic_dom_sf"/>
</dbReference>
<dbReference type="FunFam" id="2.40.70.10:FF:000085">
    <property type="entry name" value="Aspartic-type endopeptidase (CtsD), putative"/>
    <property type="match status" value="1"/>
</dbReference>